<dbReference type="Proteomes" id="UP000006320">
    <property type="component" value="Unassembled WGS sequence"/>
</dbReference>
<evidence type="ECO:0000313" key="1">
    <source>
        <dbReference type="EMBL" id="GAC08583.1"/>
    </source>
</evidence>
<gene>
    <name evidence="1" type="ORF">GCHA_0620</name>
</gene>
<name>A0AAV3UUG3_9ALTE</name>
<dbReference type="AlphaFoldDB" id="A0AAV3UUG3"/>
<evidence type="ECO:0000313" key="2">
    <source>
        <dbReference type="Proteomes" id="UP000006320"/>
    </source>
</evidence>
<dbReference type="EMBL" id="BAEM01000007">
    <property type="protein sequence ID" value="GAC08583.1"/>
    <property type="molecule type" value="Genomic_DNA"/>
</dbReference>
<sequence length="41" mass="4696">MLYISIAVIAALKDGSTDKNGKPIAYHIDNFSHWRPLLRRL</sequence>
<comment type="caution">
    <text evidence="1">The sequence shown here is derived from an EMBL/GenBank/DDBJ whole genome shotgun (WGS) entry which is preliminary data.</text>
</comment>
<reference evidence="1 2" key="1">
    <citation type="journal article" date="2017" name="Antonie Van Leeuwenhoek">
        <title>Rhizobium rhizosphaerae sp. nov., a novel species isolated from rice rhizosphere.</title>
        <authorList>
            <person name="Zhao J.J."/>
            <person name="Zhang J."/>
            <person name="Zhang R.J."/>
            <person name="Zhang C.W."/>
            <person name="Yin H.Q."/>
            <person name="Zhang X.X."/>
        </authorList>
    </citation>
    <scope>NUCLEOTIDE SEQUENCE [LARGE SCALE GENOMIC DNA]</scope>
    <source>
        <strain evidence="1 2">S18K6</strain>
    </source>
</reference>
<proteinExistence type="predicted"/>
<accession>A0AAV3UUG3</accession>
<organism evidence="1 2">
    <name type="scientific">Paraglaciecola chathamensis S18K6</name>
    <dbReference type="NCBI Taxonomy" id="1127672"/>
    <lineage>
        <taxon>Bacteria</taxon>
        <taxon>Pseudomonadati</taxon>
        <taxon>Pseudomonadota</taxon>
        <taxon>Gammaproteobacteria</taxon>
        <taxon>Alteromonadales</taxon>
        <taxon>Alteromonadaceae</taxon>
        <taxon>Paraglaciecola</taxon>
    </lineage>
</organism>
<protein>
    <recommendedName>
        <fullName evidence="3">Transposase</fullName>
    </recommendedName>
</protein>
<evidence type="ECO:0008006" key="3">
    <source>
        <dbReference type="Google" id="ProtNLM"/>
    </source>
</evidence>